<protein>
    <submittedName>
        <fullName evidence="2">Serine/threonine protein phosphatase 1</fullName>
    </submittedName>
</protein>
<dbReference type="InterPro" id="IPR029052">
    <property type="entry name" value="Metallo-depent_PP-like"/>
</dbReference>
<dbReference type="Gene3D" id="3.60.21.10">
    <property type="match status" value="1"/>
</dbReference>
<dbReference type="Pfam" id="PF00149">
    <property type="entry name" value="Metallophos"/>
    <property type="match status" value="1"/>
</dbReference>
<dbReference type="GO" id="GO:0016791">
    <property type="term" value="F:phosphatase activity"/>
    <property type="evidence" value="ECO:0007669"/>
    <property type="project" value="TreeGrafter"/>
</dbReference>
<dbReference type="RefSeq" id="WP_097280077.1">
    <property type="nucleotide sequence ID" value="NZ_OCNJ01000006.1"/>
</dbReference>
<gene>
    <name evidence="2" type="ORF">SAMN05421508_106331</name>
</gene>
<dbReference type="InterPro" id="IPR004843">
    <property type="entry name" value="Calcineurin-like_PHP"/>
</dbReference>
<reference evidence="2 3" key="1">
    <citation type="submission" date="2017-09" db="EMBL/GenBank/DDBJ databases">
        <authorList>
            <person name="Ehlers B."/>
            <person name="Leendertz F.H."/>
        </authorList>
    </citation>
    <scope>NUCLEOTIDE SEQUENCE [LARGE SCALE GENOMIC DNA]</scope>
    <source>
        <strain evidence="2 3">USBA 140</strain>
    </source>
</reference>
<dbReference type="PANTHER" id="PTHR42850:SF4">
    <property type="entry name" value="ZINC-DEPENDENT ENDOPOLYPHOSPHATASE"/>
    <property type="match status" value="1"/>
</dbReference>
<organism evidence="2 3">
    <name type="scientific">Caenispirillum bisanense</name>
    <dbReference type="NCBI Taxonomy" id="414052"/>
    <lineage>
        <taxon>Bacteria</taxon>
        <taxon>Pseudomonadati</taxon>
        <taxon>Pseudomonadota</taxon>
        <taxon>Alphaproteobacteria</taxon>
        <taxon>Rhodospirillales</taxon>
        <taxon>Novispirillaceae</taxon>
        <taxon>Caenispirillum</taxon>
    </lineage>
</organism>
<dbReference type="EMBL" id="OCNJ01000006">
    <property type="protein sequence ID" value="SOD97209.1"/>
    <property type="molecule type" value="Genomic_DNA"/>
</dbReference>
<dbReference type="GO" id="GO:0110154">
    <property type="term" value="P:RNA decapping"/>
    <property type="evidence" value="ECO:0007669"/>
    <property type="project" value="TreeGrafter"/>
</dbReference>
<evidence type="ECO:0000313" key="2">
    <source>
        <dbReference type="EMBL" id="SOD97209.1"/>
    </source>
</evidence>
<dbReference type="AlphaFoldDB" id="A0A286GQ45"/>
<evidence type="ECO:0000259" key="1">
    <source>
        <dbReference type="Pfam" id="PF00149"/>
    </source>
</evidence>
<keyword evidence="3" id="KW-1185">Reference proteome</keyword>
<proteinExistence type="predicted"/>
<evidence type="ECO:0000313" key="3">
    <source>
        <dbReference type="Proteomes" id="UP000219621"/>
    </source>
</evidence>
<dbReference type="GO" id="GO:0005737">
    <property type="term" value="C:cytoplasm"/>
    <property type="evidence" value="ECO:0007669"/>
    <property type="project" value="TreeGrafter"/>
</dbReference>
<dbReference type="PANTHER" id="PTHR42850">
    <property type="entry name" value="METALLOPHOSPHOESTERASE"/>
    <property type="match status" value="1"/>
</dbReference>
<dbReference type="GO" id="GO:0008803">
    <property type="term" value="F:bis(5'-nucleosyl)-tetraphosphatase (symmetrical) activity"/>
    <property type="evidence" value="ECO:0007669"/>
    <property type="project" value="TreeGrafter"/>
</dbReference>
<dbReference type="SUPFAM" id="SSF56300">
    <property type="entry name" value="Metallo-dependent phosphatases"/>
    <property type="match status" value="1"/>
</dbReference>
<dbReference type="Proteomes" id="UP000219621">
    <property type="component" value="Unassembled WGS sequence"/>
</dbReference>
<dbReference type="InterPro" id="IPR050126">
    <property type="entry name" value="Ap4A_hydrolase"/>
</dbReference>
<accession>A0A286GQ45</accession>
<feature type="domain" description="Calcineurin-like phosphoesterase" evidence="1">
    <location>
        <begin position="15"/>
        <end position="193"/>
    </location>
</feature>
<name>A0A286GQ45_9PROT</name>
<sequence>MTPPSATSACVPPGLRIYAVGDVHGRADLLDVLHARIVAEVRRDRPARVVLVGLGDLVDRGPASRGVVEHLLAPLPEGWSRVTLGGNHEDMMLGAMDGRPGAAAAWLGNGARATLDSYYAAAGRLTPADDRAAVAGLADVMPPRHLRFLRGLKTTWRCGGYFFVHAGVRPGVPLDDQDPDDLRWIRRPFLDSECDFGAVVVHGHTIAPRPVERPNRIGVDTGAFAGGPLTAVVLEGATRRCLQASEGWV</sequence>
<dbReference type="OrthoDB" id="9807890at2"/>